<reference evidence="11 12" key="1">
    <citation type="journal article" date="2017" name="PLoS Biol.">
        <title>The sea cucumber genome provides insights into morphological evolution and visceral regeneration.</title>
        <authorList>
            <person name="Zhang X."/>
            <person name="Sun L."/>
            <person name="Yuan J."/>
            <person name="Sun Y."/>
            <person name="Gao Y."/>
            <person name="Zhang L."/>
            <person name="Li S."/>
            <person name="Dai H."/>
            <person name="Hamel J.F."/>
            <person name="Liu C."/>
            <person name="Yu Y."/>
            <person name="Liu S."/>
            <person name="Lin W."/>
            <person name="Guo K."/>
            <person name="Jin S."/>
            <person name="Xu P."/>
            <person name="Storey K.B."/>
            <person name="Huan P."/>
            <person name="Zhang T."/>
            <person name="Zhou Y."/>
            <person name="Zhang J."/>
            <person name="Lin C."/>
            <person name="Li X."/>
            <person name="Xing L."/>
            <person name="Huo D."/>
            <person name="Sun M."/>
            <person name="Wang L."/>
            <person name="Mercier A."/>
            <person name="Li F."/>
            <person name="Yang H."/>
            <person name="Xiang J."/>
        </authorList>
    </citation>
    <scope>NUCLEOTIDE SEQUENCE [LARGE SCALE GENOMIC DNA]</scope>
    <source>
        <strain evidence="11">Shaxun</strain>
        <tissue evidence="11">Muscle</tissue>
    </source>
</reference>
<dbReference type="PANTHER" id="PTHR10353">
    <property type="entry name" value="GLYCOSYL HYDROLASE"/>
    <property type="match status" value="1"/>
</dbReference>
<dbReference type="GO" id="GO:0005975">
    <property type="term" value="P:carbohydrate metabolic process"/>
    <property type="evidence" value="ECO:0007669"/>
    <property type="project" value="InterPro"/>
</dbReference>
<feature type="active site" description="Nucleophile" evidence="7">
    <location>
        <position position="415"/>
    </location>
</feature>
<evidence type="ECO:0000256" key="3">
    <source>
        <dbReference type="ARBA" id="ARBA00012744"/>
    </source>
</evidence>
<dbReference type="InterPro" id="IPR001360">
    <property type="entry name" value="Glyco_hydro_1"/>
</dbReference>
<evidence type="ECO:0000256" key="8">
    <source>
        <dbReference type="RuleBase" id="RU003690"/>
    </source>
</evidence>
<feature type="signal peptide" evidence="10">
    <location>
        <begin position="1"/>
        <end position="18"/>
    </location>
</feature>
<comment type="caution">
    <text evidence="11">The sequence shown here is derived from an EMBL/GenBank/DDBJ whole genome shotgun (WGS) entry which is preliminary data.</text>
</comment>
<evidence type="ECO:0000256" key="9">
    <source>
        <dbReference type="RuleBase" id="RU004468"/>
    </source>
</evidence>
<evidence type="ECO:0000256" key="2">
    <source>
        <dbReference type="ARBA" id="ARBA00011738"/>
    </source>
</evidence>
<dbReference type="EMBL" id="MRZV01000326">
    <property type="protein sequence ID" value="PIK52498.1"/>
    <property type="molecule type" value="Genomic_DNA"/>
</dbReference>
<dbReference type="FunFam" id="3.20.20.80:FF:000013">
    <property type="entry name" value="lactase-phlorizin hydrolase"/>
    <property type="match status" value="1"/>
</dbReference>
<evidence type="ECO:0000256" key="10">
    <source>
        <dbReference type="SAM" id="SignalP"/>
    </source>
</evidence>
<keyword evidence="4 9" id="KW-0378">Hydrolase</keyword>
<comment type="subunit">
    <text evidence="2">Homodimer.</text>
</comment>
<dbReference type="InterPro" id="IPR033132">
    <property type="entry name" value="GH_1_N_CS"/>
</dbReference>
<dbReference type="PROSITE" id="PS00572">
    <property type="entry name" value="GLYCOSYL_HYDROL_F1_1"/>
    <property type="match status" value="1"/>
</dbReference>
<accession>A0A2G8KWW4</accession>
<dbReference type="Proteomes" id="UP000230750">
    <property type="component" value="Unassembled WGS sequence"/>
</dbReference>
<comment type="similarity">
    <text evidence="1 8">Belongs to the glycosyl hydrolase 1 family.</text>
</comment>
<dbReference type="PROSITE" id="PS00653">
    <property type="entry name" value="GLYCOSYL_HYDROL_F1_2"/>
    <property type="match status" value="1"/>
</dbReference>
<dbReference type="InterPro" id="IPR017853">
    <property type="entry name" value="GH"/>
</dbReference>
<evidence type="ECO:0000256" key="7">
    <source>
        <dbReference type="PROSITE-ProRule" id="PRU10055"/>
    </source>
</evidence>
<keyword evidence="12" id="KW-1185">Reference proteome</keyword>
<dbReference type="InterPro" id="IPR018120">
    <property type="entry name" value="Glyco_hydro_1_AS"/>
</dbReference>
<feature type="chain" id="PRO_5013600648" description="beta-glucosidase" evidence="10">
    <location>
        <begin position="19"/>
        <end position="537"/>
    </location>
</feature>
<dbReference type="Gene3D" id="3.20.20.80">
    <property type="entry name" value="Glycosidases"/>
    <property type="match status" value="1"/>
</dbReference>
<evidence type="ECO:0000313" key="11">
    <source>
        <dbReference type="EMBL" id="PIK52498.1"/>
    </source>
</evidence>
<protein>
    <recommendedName>
        <fullName evidence="3">beta-glucosidase</fullName>
        <ecNumber evidence="3">3.2.1.21</ecNumber>
    </recommendedName>
</protein>
<keyword evidence="5" id="KW-0325">Glycoprotein</keyword>
<dbReference type="STRING" id="307972.A0A2G8KWW4"/>
<dbReference type="PANTHER" id="PTHR10353:SF36">
    <property type="entry name" value="LP05116P"/>
    <property type="match status" value="1"/>
</dbReference>
<gene>
    <name evidence="11" type="ORF">BSL78_10596</name>
</gene>
<name>A0A2G8KWW4_STIJA</name>
<dbReference type="SUPFAM" id="SSF51445">
    <property type="entry name" value="(Trans)glycosidases"/>
    <property type="match status" value="1"/>
</dbReference>
<dbReference type="Pfam" id="PF00232">
    <property type="entry name" value="Glyco_hydro_1"/>
    <property type="match status" value="1"/>
</dbReference>
<dbReference type="PRINTS" id="PR00131">
    <property type="entry name" value="GLHYDRLASE1"/>
</dbReference>
<dbReference type="EC" id="3.2.1.21" evidence="3"/>
<dbReference type="AlphaFoldDB" id="A0A2G8KWW4"/>
<evidence type="ECO:0000313" key="12">
    <source>
        <dbReference type="Proteomes" id="UP000230750"/>
    </source>
</evidence>
<keyword evidence="10" id="KW-0732">Signal</keyword>
<evidence type="ECO:0000256" key="5">
    <source>
        <dbReference type="ARBA" id="ARBA00023180"/>
    </source>
</evidence>
<dbReference type="OrthoDB" id="65569at2759"/>
<dbReference type="GO" id="GO:0004553">
    <property type="term" value="F:hydrolase activity, hydrolyzing O-glycosyl compounds"/>
    <property type="evidence" value="ECO:0007669"/>
    <property type="project" value="InterPro"/>
</dbReference>
<sequence>MKSPLVFVIAAMVTCIVAQDPYYVWPDVFNDEERDAFYYGQFPDDFKWSTATSSYQIEGAWDVEDKGESVWDTFAHEGTHVANGDTGDVACDSYNLYATDVQLIKNMGLSYYRFSLSWPRILPNGRPDSASADGLRYYNALINELLDNDINPQVTLYHWDLPQALEDEGGFLSDDFPQWFNDYATYCFEQFGDRVKFWITFNEPWIIAVLGYGDGVFAPGLNGIGDKVYNVSHNLILGHAMAYRTYDSTYRASQEGLIGITLNSDNFYPFNPKVQLDVEGTERIRQFQVGWFAHAIFKNGDYPEVMKTRVAEKSEQQGYFKSRLPEFTEEEKLFIVGTSDFFGLNTYTSSAIIGTRIEAPRPASWETDLNVIPYKDRTWPTSGSSWLRPVPWGIRNLLNWVSEEYGSDTAIYITENGVSTEDVNDLNDESRTKYYMAYINEVLKAYKIDAVNVKGYVAWTLMDNFEWSDGFSERFGLHYVDFTDPDRPRTPKESTKTYSTIIQENGFFPPEPSSGNSGIANTMLVVISLMFAVNFAN</sequence>
<evidence type="ECO:0000256" key="1">
    <source>
        <dbReference type="ARBA" id="ARBA00010838"/>
    </source>
</evidence>
<organism evidence="11 12">
    <name type="scientific">Stichopus japonicus</name>
    <name type="common">Sea cucumber</name>
    <dbReference type="NCBI Taxonomy" id="307972"/>
    <lineage>
        <taxon>Eukaryota</taxon>
        <taxon>Metazoa</taxon>
        <taxon>Echinodermata</taxon>
        <taxon>Eleutherozoa</taxon>
        <taxon>Echinozoa</taxon>
        <taxon>Holothuroidea</taxon>
        <taxon>Aspidochirotacea</taxon>
        <taxon>Aspidochirotida</taxon>
        <taxon>Stichopodidae</taxon>
        <taxon>Apostichopus</taxon>
    </lineage>
</organism>
<proteinExistence type="inferred from homology"/>
<evidence type="ECO:0000256" key="4">
    <source>
        <dbReference type="ARBA" id="ARBA00022801"/>
    </source>
</evidence>
<evidence type="ECO:0000256" key="6">
    <source>
        <dbReference type="ARBA" id="ARBA00023295"/>
    </source>
</evidence>
<keyword evidence="6 9" id="KW-0326">Glycosidase</keyword>